<dbReference type="Proteomes" id="UP001500449">
    <property type="component" value="Unassembled WGS sequence"/>
</dbReference>
<dbReference type="SUPFAM" id="SSF48264">
    <property type="entry name" value="Cytochrome P450"/>
    <property type="match status" value="1"/>
</dbReference>
<reference evidence="3 4" key="1">
    <citation type="journal article" date="2019" name="Int. J. Syst. Evol. Microbiol.">
        <title>The Global Catalogue of Microorganisms (GCM) 10K type strain sequencing project: providing services to taxonomists for standard genome sequencing and annotation.</title>
        <authorList>
            <consortium name="The Broad Institute Genomics Platform"/>
            <consortium name="The Broad Institute Genome Sequencing Center for Infectious Disease"/>
            <person name="Wu L."/>
            <person name="Ma J."/>
        </authorList>
    </citation>
    <scope>NUCLEOTIDE SEQUENCE [LARGE SCALE GENOMIC DNA]</scope>
    <source>
        <strain evidence="3 4">JCM 16009</strain>
    </source>
</reference>
<evidence type="ECO:0000313" key="4">
    <source>
        <dbReference type="Proteomes" id="UP001500449"/>
    </source>
</evidence>
<keyword evidence="2" id="KW-0479">Metal-binding</keyword>
<dbReference type="PROSITE" id="PS00086">
    <property type="entry name" value="CYTOCHROME_P450"/>
    <property type="match status" value="1"/>
</dbReference>
<gene>
    <name evidence="3" type="ORF">GCM10009836_34830</name>
</gene>
<evidence type="ECO:0000313" key="3">
    <source>
        <dbReference type="EMBL" id="GAA1851857.1"/>
    </source>
</evidence>
<dbReference type="InterPro" id="IPR001128">
    <property type="entry name" value="Cyt_P450"/>
</dbReference>
<organism evidence="3 4">
    <name type="scientific">Pseudonocardia ailaonensis</name>
    <dbReference type="NCBI Taxonomy" id="367279"/>
    <lineage>
        <taxon>Bacteria</taxon>
        <taxon>Bacillati</taxon>
        <taxon>Actinomycetota</taxon>
        <taxon>Actinomycetes</taxon>
        <taxon>Pseudonocardiales</taxon>
        <taxon>Pseudonocardiaceae</taxon>
        <taxon>Pseudonocardia</taxon>
    </lineage>
</organism>
<dbReference type="Gene3D" id="1.10.630.10">
    <property type="entry name" value="Cytochrome P450"/>
    <property type="match status" value="1"/>
</dbReference>
<sequence length="422" mass="47385">MTPGTSTSERIDALLRGDPDAVADPYPLYRDLRDLGPAVRHKDVVLVSRFDSAKRVLTLPTTLQGFTSLDGKRFIEATSGADEERVRLLTEFCSFYDLRVGATNGQRHRDLRRIAVTALTPKAVSDLTERVRVIVAELLDEVDGDAGFDVIPSLAYQLPLIVICELLNIEADKSLIRQCAEDIAAFFGSDWRTTESLYDAHRSLFALRAYIVRSLESADQERNSPLMARMRAAHESSEFPFTYEDLAATATQFVFAGHETTTNQLANGLLELLGDWRSEWDALVADDSLLPQCIEELLRFTPSVQMLQKRAGFDGELEGVRVEHTDTVMIIYASANRDERVFDDPDRLDITRKASNHLGFGAGAHYCLGASLTRLELQTAFQALRTRFPKLELADQDLRWRPNYMLRGLEGLWVRQPTEAVA</sequence>
<evidence type="ECO:0000256" key="1">
    <source>
        <dbReference type="ARBA" id="ARBA00010617"/>
    </source>
</evidence>
<dbReference type="PRINTS" id="PR00385">
    <property type="entry name" value="P450"/>
</dbReference>
<dbReference type="PRINTS" id="PR00359">
    <property type="entry name" value="BP450"/>
</dbReference>
<dbReference type="InterPro" id="IPR036396">
    <property type="entry name" value="Cyt_P450_sf"/>
</dbReference>
<comment type="similarity">
    <text evidence="1 2">Belongs to the cytochrome P450 family.</text>
</comment>
<keyword evidence="2" id="KW-0408">Iron</keyword>
<dbReference type="PANTHER" id="PTHR46696:SF4">
    <property type="entry name" value="BIOTIN BIOSYNTHESIS CYTOCHROME P450"/>
    <property type="match status" value="1"/>
</dbReference>
<accession>A0ABN2N471</accession>
<dbReference type="InterPro" id="IPR017972">
    <property type="entry name" value="Cyt_P450_CS"/>
</dbReference>
<evidence type="ECO:0000256" key="2">
    <source>
        <dbReference type="RuleBase" id="RU000461"/>
    </source>
</evidence>
<dbReference type="InterPro" id="IPR002397">
    <property type="entry name" value="Cyt_P450_B"/>
</dbReference>
<keyword evidence="4" id="KW-1185">Reference proteome</keyword>
<comment type="caution">
    <text evidence="3">The sequence shown here is derived from an EMBL/GenBank/DDBJ whole genome shotgun (WGS) entry which is preliminary data.</text>
</comment>
<keyword evidence="2" id="KW-0503">Monooxygenase</keyword>
<dbReference type="EMBL" id="BAAAQK010000009">
    <property type="protein sequence ID" value="GAA1851857.1"/>
    <property type="molecule type" value="Genomic_DNA"/>
</dbReference>
<dbReference type="PANTHER" id="PTHR46696">
    <property type="entry name" value="P450, PUTATIVE (EUROFUNG)-RELATED"/>
    <property type="match status" value="1"/>
</dbReference>
<dbReference type="RefSeq" id="WP_344417851.1">
    <property type="nucleotide sequence ID" value="NZ_BAAAQK010000009.1"/>
</dbReference>
<proteinExistence type="inferred from homology"/>
<keyword evidence="2" id="KW-0560">Oxidoreductase</keyword>
<name>A0ABN2N471_9PSEU</name>
<keyword evidence="2" id="KW-0349">Heme</keyword>
<protein>
    <submittedName>
        <fullName evidence="3">Cytochrome P450</fullName>
    </submittedName>
</protein>
<dbReference type="Pfam" id="PF00067">
    <property type="entry name" value="p450"/>
    <property type="match status" value="1"/>
</dbReference>